<dbReference type="EMBL" id="FJNE01000008">
    <property type="protein sequence ID" value="CZQ99941.1"/>
    <property type="molecule type" value="Genomic_DNA"/>
</dbReference>
<comment type="function">
    <text evidence="1">May bind long-chain fatty acids, such as palmitate, and may play a role in lipid transport or fatty acid metabolism.</text>
</comment>
<dbReference type="InterPro" id="IPR050270">
    <property type="entry name" value="DegV_domain_contain"/>
</dbReference>
<evidence type="ECO:0000313" key="4">
    <source>
        <dbReference type="EMBL" id="CZQ99941.1"/>
    </source>
</evidence>
<dbReference type="PANTHER" id="PTHR33434">
    <property type="entry name" value="DEGV DOMAIN-CONTAINING PROTEIN DR_1986-RELATED"/>
    <property type="match status" value="1"/>
</dbReference>
<dbReference type="Gene3D" id="2.20.28.50">
    <property type="entry name" value="degv family protein"/>
    <property type="match status" value="1"/>
</dbReference>
<evidence type="ECO:0000256" key="3">
    <source>
        <dbReference type="SAM" id="Coils"/>
    </source>
</evidence>
<dbReference type="GO" id="GO:0008289">
    <property type="term" value="F:lipid binding"/>
    <property type="evidence" value="ECO:0007669"/>
    <property type="project" value="UniProtKB-KW"/>
</dbReference>
<dbReference type="InterPro" id="IPR043168">
    <property type="entry name" value="DegV_C"/>
</dbReference>
<dbReference type="Gene3D" id="3.40.50.10440">
    <property type="entry name" value="Dihydroxyacetone kinase, domain 1"/>
    <property type="match status" value="1"/>
</dbReference>
<dbReference type="PANTHER" id="PTHR33434:SF3">
    <property type="entry name" value="DEGV DOMAIN-CONTAINING PROTEIN YITS"/>
    <property type="match status" value="1"/>
</dbReference>
<dbReference type="Pfam" id="PF02645">
    <property type="entry name" value="DegV"/>
    <property type="match status" value="1"/>
</dbReference>
<protein>
    <submittedName>
        <fullName evidence="4">Degv</fullName>
    </submittedName>
</protein>
<dbReference type="InterPro" id="IPR003797">
    <property type="entry name" value="DegV"/>
</dbReference>
<dbReference type="AlphaFoldDB" id="A0A143YVX6"/>
<evidence type="ECO:0000256" key="2">
    <source>
        <dbReference type="ARBA" id="ARBA00023121"/>
    </source>
</evidence>
<dbReference type="PROSITE" id="PS51482">
    <property type="entry name" value="DEGV"/>
    <property type="match status" value="1"/>
</dbReference>
<organism evidence="4 5">
    <name type="scientific">Trichococcus palustris</name>
    <dbReference type="NCBI Taxonomy" id="140314"/>
    <lineage>
        <taxon>Bacteria</taxon>
        <taxon>Bacillati</taxon>
        <taxon>Bacillota</taxon>
        <taxon>Bacilli</taxon>
        <taxon>Lactobacillales</taxon>
        <taxon>Carnobacteriaceae</taxon>
        <taxon>Trichococcus</taxon>
    </lineage>
</organism>
<reference evidence="4 5" key="1">
    <citation type="submission" date="2016-02" db="EMBL/GenBank/DDBJ databases">
        <authorList>
            <person name="Wen L."/>
            <person name="He K."/>
            <person name="Yang H."/>
        </authorList>
    </citation>
    <scope>NUCLEOTIDE SEQUENCE [LARGE SCALE GENOMIC DNA]</scope>
    <source>
        <strain evidence="4">Trichococcus palustris</strain>
    </source>
</reference>
<name>A0A143YVX6_9LACT</name>
<dbReference type="Gene3D" id="3.30.1180.10">
    <property type="match status" value="1"/>
</dbReference>
<proteinExistence type="predicted"/>
<dbReference type="NCBIfam" id="TIGR00762">
    <property type="entry name" value="DegV"/>
    <property type="match status" value="1"/>
</dbReference>
<keyword evidence="2" id="KW-0446">Lipid-binding</keyword>
<keyword evidence="3" id="KW-0175">Coiled coil</keyword>
<gene>
    <name evidence="4" type="ORF">Tpal_2443</name>
</gene>
<feature type="coiled-coil region" evidence="3">
    <location>
        <begin position="200"/>
        <end position="227"/>
    </location>
</feature>
<dbReference type="OrthoDB" id="9780660at2"/>
<accession>A0A143YVX6</accession>
<dbReference type="RefSeq" id="WP_087033988.1">
    <property type="nucleotide sequence ID" value="NZ_FJNE01000008.1"/>
</dbReference>
<evidence type="ECO:0000313" key="5">
    <source>
        <dbReference type="Proteomes" id="UP000242754"/>
    </source>
</evidence>
<sequence length="283" mass="31659">MKIFADSACDLSYDYLKENEVEVFPLTTLLDSGEFEDMIEIKSDKVYEMIARGGHPKTSQVSLDKFYKGFKQAAEAGESGIFPTLSAVLSGTYQAAVLAYTDVKAEFPDFDLRIIDTKSASLGEGLAVVEAIEMKDAGFGLDEIEARLRFIAEHTVSLFTVKDLNYLAEGGRLSKTSAFFGGLLNIHPLLELVDGKLVPSEKLRGRKKVMNRMYERLRDEAENIQEQNIFICHSDDQEAAEEMRGYIHEHFHPRQIIVHTIGSTISSHTGLGTLGLFFLNKFE</sequence>
<dbReference type="SUPFAM" id="SSF82549">
    <property type="entry name" value="DAK1/DegV-like"/>
    <property type="match status" value="1"/>
</dbReference>
<evidence type="ECO:0000256" key="1">
    <source>
        <dbReference type="ARBA" id="ARBA00003238"/>
    </source>
</evidence>
<keyword evidence="5" id="KW-1185">Reference proteome</keyword>
<dbReference type="STRING" id="140314.SAMN04488076_1346"/>
<dbReference type="Proteomes" id="UP000242754">
    <property type="component" value="Unassembled WGS sequence"/>
</dbReference>